<name>A0ACB8SUA0_9AGAM</name>
<gene>
    <name evidence="1" type="ORF">BV25DRAFT_1046960</name>
</gene>
<reference evidence="1" key="1">
    <citation type="submission" date="2021-03" db="EMBL/GenBank/DDBJ databases">
        <authorList>
            <consortium name="DOE Joint Genome Institute"/>
            <person name="Ahrendt S."/>
            <person name="Looney B.P."/>
            <person name="Miyauchi S."/>
            <person name="Morin E."/>
            <person name="Drula E."/>
            <person name="Courty P.E."/>
            <person name="Chicoki N."/>
            <person name="Fauchery L."/>
            <person name="Kohler A."/>
            <person name="Kuo A."/>
            <person name="Labutti K."/>
            <person name="Pangilinan J."/>
            <person name="Lipzen A."/>
            <person name="Riley R."/>
            <person name="Andreopoulos W."/>
            <person name="He G."/>
            <person name="Johnson J."/>
            <person name="Barry K.W."/>
            <person name="Grigoriev I.V."/>
            <person name="Nagy L."/>
            <person name="Hibbett D."/>
            <person name="Henrissat B."/>
            <person name="Matheny P.B."/>
            <person name="Labbe J."/>
            <person name="Martin F."/>
        </authorList>
    </citation>
    <scope>NUCLEOTIDE SEQUENCE</scope>
    <source>
        <strain evidence="1">HHB10654</strain>
    </source>
</reference>
<dbReference type="EMBL" id="MU277224">
    <property type="protein sequence ID" value="KAI0059742.1"/>
    <property type="molecule type" value="Genomic_DNA"/>
</dbReference>
<dbReference type="Proteomes" id="UP000814140">
    <property type="component" value="Unassembled WGS sequence"/>
</dbReference>
<reference evidence="1" key="2">
    <citation type="journal article" date="2022" name="New Phytol.">
        <title>Evolutionary transition to the ectomycorrhizal habit in the genomes of a hyperdiverse lineage of mushroom-forming fungi.</title>
        <authorList>
            <person name="Looney B."/>
            <person name="Miyauchi S."/>
            <person name="Morin E."/>
            <person name="Drula E."/>
            <person name="Courty P.E."/>
            <person name="Kohler A."/>
            <person name="Kuo A."/>
            <person name="LaButti K."/>
            <person name="Pangilinan J."/>
            <person name="Lipzen A."/>
            <person name="Riley R."/>
            <person name="Andreopoulos W."/>
            <person name="He G."/>
            <person name="Johnson J."/>
            <person name="Nolan M."/>
            <person name="Tritt A."/>
            <person name="Barry K.W."/>
            <person name="Grigoriev I.V."/>
            <person name="Nagy L.G."/>
            <person name="Hibbett D."/>
            <person name="Henrissat B."/>
            <person name="Matheny P.B."/>
            <person name="Labbe J."/>
            <person name="Martin F.M."/>
        </authorList>
    </citation>
    <scope>NUCLEOTIDE SEQUENCE</scope>
    <source>
        <strain evidence="1">HHB10654</strain>
    </source>
</reference>
<sequence>MILCLAPPSHEHTRTHDLHFFLPAIPHTRSRAAVCPRILPDTNCTLNDRRLSTSLLALSSLGRRRTRCWCDIDTLFYFFGGSGVRWHGPGTLPLHGPRAPLLPTKADVSHEVVAMQCSPLCLPSGENAGPSRGTVRSMASHVRGLFFWITCTGAGSACGLGRRPEMVMGLIGASAKLFCFCCCLKCCILAEYYAVFLEQISLTSSLFERGRREDAIIQPACTID</sequence>
<keyword evidence="2" id="KW-1185">Reference proteome</keyword>
<accession>A0ACB8SUA0</accession>
<proteinExistence type="predicted"/>
<organism evidence="1 2">
    <name type="scientific">Artomyces pyxidatus</name>
    <dbReference type="NCBI Taxonomy" id="48021"/>
    <lineage>
        <taxon>Eukaryota</taxon>
        <taxon>Fungi</taxon>
        <taxon>Dikarya</taxon>
        <taxon>Basidiomycota</taxon>
        <taxon>Agaricomycotina</taxon>
        <taxon>Agaricomycetes</taxon>
        <taxon>Russulales</taxon>
        <taxon>Auriscalpiaceae</taxon>
        <taxon>Artomyces</taxon>
    </lineage>
</organism>
<evidence type="ECO:0000313" key="1">
    <source>
        <dbReference type="EMBL" id="KAI0059742.1"/>
    </source>
</evidence>
<comment type="caution">
    <text evidence="1">The sequence shown here is derived from an EMBL/GenBank/DDBJ whole genome shotgun (WGS) entry which is preliminary data.</text>
</comment>
<evidence type="ECO:0000313" key="2">
    <source>
        <dbReference type="Proteomes" id="UP000814140"/>
    </source>
</evidence>
<protein>
    <submittedName>
        <fullName evidence="1">Uncharacterized protein</fullName>
    </submittedName>
</protein>